<reference evidence="1 2" key="2">
    <citation type="journal article" date="2022" name="Mol. Ecol. Resour.">
        <title>The genomes of chicory, endive, great burdock and yacon provide insights into Asteraceae paleo-polyploidization history and plant inulin production.</title>
        <authorList>
            <person name="Fan W."/>
            <person name="Wang S."/>
            <person name="Wang H."/>
            <person name="Wang A."/>
            <person name="Jiang F."/>
            <person name="Liu H."/>
            <person name="Zhao H."/>
            <person name="Xu D."/>
            <person name="Zhang Y."/>
        </authorList>
    </citation>
    <scope>NUCLEOTIDE SEQUENCE [LARGE SCALE GENOMIC DNA]</scope>
    <source>
        <strain evidence="2">cv. Niubang</strain>
    </source>
</reference>
<evidence type="ECO:0000313" key="1">
    <source>
        <dbReference type="EMBL" id="KAI3665590.1"/>
    </source>
</evidence>
<dbReference type="EMBL" id="CM042064">
    <property type="protein sequence ID" value="KAI3665590.1"/>
    <property type="molecule type" value="Genomic_DNA"/>
</dbReference>
<accession>A0ACB8XJ31</accession>
<reference evidence="2" key="1">
    <citation type="journal article" date="2022" name="Mol. Ecol. Resour.">
        <title>The genomes of chicory, endive, great burdock and yacon provide insights into Asteraceae palaeo-polyploidization history and plant inulin production.</title>
        <authorList>
            <person name="Fan W."/>
            <person name="Wang S."/>
            <person name="Wang H."/>
            <person name="Wang A."/>
            <person name="Jiang F."/>
            <person name="Liu H."/>
            <person name="Zhao H."/>
            <person name="Xu D."/>
            <person name="Zhang Y."/>
        </authorList>
    </citation>
    <scope>NUCLEOTIDE SEQUENCE [LARGE SCALE GENOMIC DNA]</scope>
    <source>
        <strain evidence="2">cv. Niubang</strain>
    </source>
</reference>
<comment type="caution">
    <text evidence="1">The sequence shown here is derived from an EMBL/GenBank/DDBJ whole genome shotgun (WGS) entry which is preliminary data.</text>
</comment>
<gene>
    <name evidence="1" type="ORF">L6452_44217</name>
</gene>
<proteinExistence type="predicted"/>
<dbReference type="Proteomes" id="UP001055879">
    <property type="component" value="Linkage Group LG18"/>
</dbReference>
<protein>
    <submittedName>
        <fullName evidence="1">Uncharacterized protein</fullName>
    </submittedName>
</protein>
<organism evidence="1 2">
    <name type="scientific">Arctium lappa</name>
    <name type="common">Greater burdock</name>
    <name type="synonym">Lappa major</name>
    <dbReference type="NCBI Taxonomy" id="4217"/>
    <lineage>
        <taxon>Eukaryota</taxon>
        <taxon>Viridiplantae</taxon>
        <taxon>Streptophyta</taxon>
        <taxon>Embryophyta</taxon>
        <taxon>Tracheophyta</taxon>
        <taxon>Spermatophyta</taxon>
        <taxon>Magnoliopsida</taxon>
        <taxon>eudicotyledons</taxon>
        <taxon>Gunneridae</taxon>
        <taxon>Pentapetalae</taxon>
        <taxon>asterids</taxon>
        <taxon>campanulids</taxon>
        <taxon>Asterales</taxon>
        <taxon>Asteraceae</taxon>
        <taxon>Carduoideae</taxon>
        <taxon>Cardueae</taxon>
        <taxon>Arctiinae</taxon>
        <taxon>Arctium</taxon>
    </lineage>
</organism>
<keyword evidence="2" id="KW-1185">Reference proteome</keyword>
<evidence type="ECO:0000313" key="2">
    <source>
        <dbReference type="Proteomes" id="UP001055879"/>
    </source>
</evidence>
<name>A0ACB8XJ31_ARCLA</name>
<sequence length="138" mass="15467">MQPAMWTIRTVLEDFDLQYVYGNDSEDLDCIEEEMAEVGVDMKNFSSIIDWDLEWLGNKDQLVEEQKLGEDDPPEVEVDAFYNPSPDPGVGGDRWSYRGEGSGASKMKGPNSKLRDAVEGSQGRRGEEKTQSPTKGRS</sequence>